<dbReference type="SUPFAM" id="SSF56801">
    <property type="entry name" value="Acetyl-CoA synthetase-like"/>
    <property type="match status" value="1"/>
</dbReference>
<protein>
    <submittedName>
        <fullName evidence="1">Uncharacterized protein</fullName>
    </submittedName>
</protein>
<accession>X1SF75</accession>
<dbReference type="GO" id="GO:0016020">
    <property type="term" value="C:membrane"/>
    <property type="evidence" value="ECO:0007669"/>
    <property type="project" value="TreeGrafter"/>
</dbReference>
<dbReference type="GO" id="GO:0004467">
    <property type="term" value="F:long-chain fatty acid-CoA ligase activity"/>
    <property type="evidence" value="ECO:0007669"/>
    <property type="project" value="TreeGrafter"/>
</dbReference>
<dbReference type="Pfam" id="PF23562">
    <property type="entry name" value="AMP-binding_C_3"/>
    <property type="match status" value="1"/>
</dbReference>
<reference evidence="1" key="1">
    <citation type="journal article" date="2014" name="Front. Microbiol.">
        <title>High frequency of phylogenetically diverse reductive dehalogenase-homologous genes in deep subseafloor sedimentary metagenomes.</title>
        <authorList>
            <person name="Kawai M."/>
            <person name="Futagami T."/>
            <person name="Toyoda A."/>
            <person name="Takaki Y."/>
            <person name="Nishi S."/>
            <person name="Hori S."/>
            <person name="Arai W."/>
            <person name="Tsubouchi T."/>
            <person name="Morono Y."/>
            <person name="Uchiyama I."/>
            <person name="Ito T."/>
            <person name="Fujiyama A."/>
            <person name="Inagaki F."/>
            <person name="Takami H."/>
        </authorList>
    </citation>
    <scope>NUCLEOTIDE SEQUENCE</scope>
    <source>
        <strain evidence="1">Expedition CK06-06</strain>
    </source>
</reference>
<dbReference type="AlphaFoldDB" id="X1SF75"/>
<sequence>MGIGMLEGYGLTETSPVLAMCEQFPNEPGMIAIEGVELQIDHPDKDGVGEIIARGPGIMSGYYKNPEATKAVISEDGWFHTGDLGSLVSNNRILISGRAKNVIVLETGKNVYPEEVEWELSTIPAIEEIMIYEGERQGAPAVAAMIYPSWPTLNKLEISESSGAIDHIWKEVKERSENLAMFKRIKNRDLITLTDQPFEKSVKLDIKRYLYKKKNTADS</sequence>
<organism evidence="1">
    <name type="scientific">marine sediment metagenome</name>
    <dbReference type="NCBI Taxonomy" id="412755"/>
    <lineage>
        <taxon>unclassified sequences</taxon>
        <taxon>metagenomes</taxon>
        <taxon>ecological metagenomes</taxon>
    </lineage>
</organism>
<dbReference type="PANTHER" id="PTHR43272:SF52">
    <property type="entry name" value="AMP-DEPENDENT SYNTHETASE_LIGASE DOMAIN-CONTAINING PROTEIN"/>
    <property type="match status" value="1"/>
</dbReference>
<dbReference type="Gene3D" id="3.40.50.12780">
    <property type="entry name" value="N-terminal domain of ligase-like"/>
    <property type="match status" value="1"/>
</dbReference>
<comment type="caution">
    <text evidence="1">The sequence shown here is derived from an EMBL/GenBank/DDBJ whole genome shotgun (WGS) entry which is preliminary data.</text>
</comment>
<proteinExistence type="predicted"/>
<name>X1SF75_9ZZZZ</name>
<dbReference type="InterPro" id="IPR042099">
    <property type="entry name" value="ANL_N_sf"/>
</dbReference>
<dbReference type="EMBL" id="BARW01010218">
    <property type="protein sequence ID" value="GAI74045.1"/>
    <property type="molecule type" value="Genomic_DNA"/>
</dbReference>
<gene>
    <name evidence="1" type="ORF">S12H4_20225</name>
</gene>
<dbReference type="PANTHER" id="PTHR43272">
    <property type="entry name" value="LONG-CHAIN-FATTY-ACID--COA LIGASE"/>
    <property type="match status" value="1"/>
</dbReference>
<evidence type="ECO:0000313" key="1">
    <source>
        <dbReference type="EMBL" id="GAI74045.1"/>
    </source>
</evidence>